<organism evidence="1 2">
    <name type="scientific">Arabidopsis arenosa</name>
    <name type="common">Sand rock-cress</name>
    <name type="synonym">Cardaminopsis arenosa</name>
    <dbReference type="NCBI Taxonomy" id="38785"/>
    <lineage>
        <taxon>Eukaryota</taxon>
        <taxon>Viridiplantae</taxon>
        <taxon>Streptophyta</taxon>
        <taxon>Embryophyta</taxon>
        <taxon>Tracheophyta</taxon>
        <taxon>Spermatophyta</taxon>
        <taxon>Magnoliopsida</taxon>
        <taxon>eudicotyledons</taxon>
        <taxon>Gunneridae</taxon>
        <taxon>Pentapetalae</taxon>
        <taxon>rosids</taxon>
        <taxon>malvids</taxon>
        <taxon>Brassicales</taxon>
        <taxon>Brassicaceae</taxon>
        <taxon>Camelineae</taxon>
        <taxon>Arabidopsis</taxon>
    </lineage>
</organism>
<protein>
    <submittedName>
        <fullName evidence="1">Uncharacterized protein</fullName>
    </submittedName>
</protein>
<name>A0A8S2A0U0_ARAAE</name>
<evidence type="ECO:0000313" key="2">
    <source>
        <dbReference type="Proteomes" id="UP000682877"/>
    </source>
</evidence>
<reference evidence="1" key="1">
    <citation type="submission" date="2021-01" db="EMBL/GenBank/DDBJ databases">
        <authorList>
            <person name="Bezrukov I."/>
        </authorList>
    </citation>
    <scope>NUCLEOTIDE SEQUENCE</scope>
</reference>
<dbReference type="AlphaFoldDB" id="A0A8S2A0U0"/>
<gene>
    <name evidence="1" type="ORF">AARE701A_LOCUS9501</name>
</gene>
<keyword evidence="2" id="KW-1185">Reference proteome</keyword>
<dbReference type="Proteomes" id="UP000682877">
    <property type="component" value="Chromosome 4"/>
</dbReference>
<proteinExistence type="predicted"/>
<evidence type="ECO:0000313" key="1">
    <source>
        <dbReference type="EMBL" id="CAE6007232.1"/>
    </source>
</evidence>
<accession>A0A8S2A0U0</accession>
<sequence>MAPKNKTSTMIWVRTLSLLSVRKSKQSANMAKEEEIAARMISSSQRATEKFQGSTVCSSKLSRCPVVALETVSRCY</sequence>
<dbReference type="EMBL" id="LR999454">
    <property type="protein sequence ID" value="CAE6007232.1"/>
    <property type="molecule type" value="Genomic_DNA"/>
</dbReference>